<dbReference type="AlphaFoldDB" id="V4PBX2"/>
<dbReference type="OrthoDB" id="5242510at2"/>
<dbReference type="eggNOG" id="ENOG502Z7ZS">
    <property type="taxonomic scope" value="Bacteria"/>
</dbReference>
<evidence type="ECO:0000313" key="1">
    <source>
        <dbReference type="EMBL" id="ESQ91427.1"/>
    </source>
</evidence>
<accession>V4PBX2</accession>
<dbReference type="RefSeq" id="WP_018080841.1">
    <property type="nucleotide sequence ID" value="NZ_AQWM01000003.1"/>
</dbReference>
<reference evidence="1 2" key="1">
    <citation type="journal article" date="2014" name="Nature">
        <title>Sequential evolution of bacterial morphology by co-option of a developmental regulator.</title>
        <authorList>
            <person name="Jiang C."/>
            <person name="Brown P.J."/>
            <person name="Ducret A."/>
            <person name="Brun Y.V."/>
        </authorList>
    </citation>
    <scope>NUCLEOTIDE SEQUENCE [LARGE SCALE GENOMIC DNA]</scope>
    <source>
        <strain evidence="1 2">DSM 16100</strain>
    </source>
</reference>
<sequence length="302" mass="34888">MTERPFHTPYDGSHKLFTIGVKPLDPADWIDVDDKLLAYLDEKDRLAERMPEKIFIAEPGSEDAQAEVLGLLADHLPQRFPDIYQRLGPQIDIIPAFRRVRIDTPYPPLLIAGGLVQEDLVLMRRGEDGWRLAAGHLCFPSSWRLHEKFGKVLQDIHAPVPDFGRDTRNANVIERMFDNLRPEQPVMRWNWSLHADDTLHHPHSTGQWTFSSGRFGDERIDTLYFRLERQTLRKLPESGDILFTIRIYLEPLEAMEQQPNAADLAHALIDQLRAYTPAQLDYKGLTLERERLIARLEEITTA</sequence>
<dbReference type="Pfam" id="PF11927">
    <property type="entry name" value="HODM_asu-like"/>
    <property type="match status" value="1"/>
</dbReference>
<protein>
    <recommendedName>
        <fullName evidence="3">DUF3445 domain-containing protein</fullName>
    </recommendedName>
</protein>
<gene>
    <name evidence="1" type="ORF">ABENE_10465</name>
</gene>
<dbReference type="Proteomes" id="UP000017837">
    <property type="component" value="Unassembled WGS sequence"/>
</dbReference>
<proteinExistence type="predicted"/>
<evidence type="ECO:0000313" key="2">
    <source>
        <dbReference type="Proteomes" id="UP000017837"/>
    </source>
</evidence>
<dbReference type="EMBL" id="AWGB01000017">
    <property type="protein sequence ID" value="ESQ91427.1"/>
    <property type="molecule type" value="Genomic_DNA"/>
</dbReference>
<dbReference type="STRING" id="1121022.GCA_000376105_01175"/>
<dbReference type="InterPro" id="IPR021848">
    <property type="entry name" value="HODM_asu-like"/>
</dbReference>
<keyword evidence="2" id="KW-1185">Reference proteome</keyword>
<name>V4PBX2_9CAUL</name>
<organism evidence="1 2">
    <name type="scientific">Asticcacaulis benevestitus DSM 16100 = ATCC BAA-896</name>
    <dbReference type="NCBI Taxonomy" id="1121022"/>
    <lineage>
        <taxon>Bacteria</taxon>
        <taxon>Pseudomonadati</taxon>
        <taxon>Pseudomonadota</taxon>
        <taxon>Alphaproteobacteria</taxon>
        <taxon>Caulobacterales</taxon>
        <taxon>Caulobacteraceae</taxon>
        <taxon>Asticcacaulis</taxon>
    </lineage>
</organism>
<dbReference type="PATRIC" id="fig|1121022.4.peg.2113"/>
<comment type="caution">
    <text evidence="1">The sequence shown here is derived from an EMBL/GenBank/DDBJ whole genome shotgun (WGS) entry which is preliminary data.</text>
</comment>
<evidence type="ECO:0008006" key="3">
    <source>
        <dbReference type="Google" id="ProtNLM"/>
    </source>
</evidence>